<comment type="caution">
    <text evidence="1">The sequence shown here is derived from an EMBL/GenBank/DDBJ whole genome shotgun (WGS) entry which is preliminary data.</text>
</comment>
<dbReference type="AlphaFoldDB" id="A0A0F9HUS9"/>
<organism evidence="1">
    <name type="scientific">marine sediment metagenome</name>
    <dbReference type="NCBI Taxonomy" id="412755"/>
    <lineage>
        <taxon>unclassified sequences</taxon>
        <taxon>metagenomes</taxon>
        <taxon>ecological metagenomes</taxon>
    </lineage>
</organism>
<accession>A0A0F9HUS9</accession>
<reference evidence="1" key="1">
    <citation type="journal article" date="2015" name="Nature">
        <title>Complex archaea that bridge the gap between prokaryotes and eukaryotes.</title>
        <authorList>
            <person name="Spang A."/>
            <person name="Saw J.H."/>
            <person name="Jorgensen S.L."/>
            <person name="Zaremba-Niedzwiedzka K."/>
            <person name="Martijn J."/>
            <person name="Lind A.E."/>
            <person name="van Eijk R."/>
            <person name="Schleper C."/>
            <person name="Guy L."/>
            <person name="Ettema T.J."/>
        </authorList>
    </citation>
    <scope>NUCLEOTIDE SEQUENCE</scope>
</reference>
<proteinExistence type="predicted"/>
<name>A0A0F9HUS9_9ZZZZ</name>
<sequence length="96" mass="10718">MRVKKWLTISSRGAARITQGKPSISWDEVSILLEVNLPTELFSRPRLEAKIEIPKEAAGPDVLSSEVVENVKEAIEKTTGLDFSINVIKEEKIEDV</sequence>
<protein>
    <submittedName>
        <fullName evidence="1">Uncharacterized protein</fullName>
    </submittedName>
</protein>
<evidence type="ECO:0000313" key="1">
    <source>
        <dbReference type="EMBL" id="KKL85455.1"/>
    </source>
</evidence>
<gene>
    <name evidence="1" type="ORF">LCGC14_1954600</name>
</gene>
<dbReference type="EMBL" id="LAZR01021401">
    <property type="protein sequence ID" value="KKL85455.1"/>
    <property type="molecule type" value="Genomic_DNA"/>
</dbReference>